<dbReference type="SUPFAM" id="SSF52402">
    <property type="entry name" value="Adenine nucleotide alpha hydrolases-like"/>
    <property type="match status" value="1"/>
</dbReference>
<evidence type="ECO:0000313" key="2">
    <source>
        <dbReference type="Proteomes" id="UP000552097"/>
    </source>
</evidence>
<dbReference type="EC" id="6.3.5.4" evidence="1"/>
<comment type="caution">
    <text evidence="1">The sequence shown here is derived from an EMBL/GenBank/DDBJ whole genome shotgun (WGS) entry which is preliminary data.</text>
</comment>
<accession>A0A7W9M266</accession>
<protein>
    <submittedName>
        <fullName evidence="1">Asparagine synthase (Glutamine-hydrolyzing)</fullName>
        <ecNumber evidence="1">6.3.5.4</ecNumber>
    </submittedName>
</protein>
<keyword evidence="2" id="KW-1185">Reference proteome</keyword>
<dbReference type="GO" id="GO:0004066">
    <property type="term" value="F:asparagine synthase (glutamine-hydrolyzing) activity"/>
    <property type="evidence" value="ECO:0007669"/>
    <property type="project" value="UniProtKB-EC"/>
</dbReference>
<gene>
    <name evidence="1" type="ORF">F4560_004394</name>
</gene>
<organism evidence="1 2">
    <name type="scientific">Saccharothrix ecbatanensis</name>
    <dbReference type="NCBI Taxonomy" id="1105145"/>
    <lineage>
        <taxon>Bacteria</taxon>
        <taxon>Bacillati</taxon>
        <taxon>Actinomycetota</taxon>
        <taxon>Actinomycetes</taxon>
        <taxon>Pseudonocardiales</taxon>
        <taxon>Pseudonocardiaceae</taxon>
        <taxon>Saccharothrix</taxon>
    </lineage>
</organism>
<dbReference type="AlphaFoldDB" id="A0A7W9M266"/>
<sequence>MLKFALFHEEGLPPWRPAGARWTSGSSWVEPFRHPALEDFAATDGTATFVAVRERAAKSPQLGTTDLMVLTTADYAALKARLLGSPTEFFLVERDKRGNYRVYAGQWGTAPVYVVQGRDHVRGSWAYGDLRPYMRFDQLHHLTVTRILAGRHRYAVDTLFEPVKHITERMTADFDQIKGLTLHYPEGALHAIPREVRDDVDVVQVYERELSNAVQLWAVEPEQTAVELSGGMDSANVAMTLAALHPGSIQSYALMLGGEVGEQQARRRQAMIDFVGFGDFQAAALDWPPLHPSGGRVHGDPLNPQDEPYYEAVGQMLAMAADRGITTVYTGDGGDELVALRGQEWDLTGRVPGRLNPHSTPPDWLGARAAGLLDQIDQHLAPTSVINEATHLGFACRTPQFMAAGIWPLSPLCSPRLIRFGEQLPVEWRLDKAITRERLRRLGFSDDVVHPRLRENFVHVMERGLVDYGVPLVDEYLAESPLVDLGFVNPDRLRAVRNAAADGKIDTRLFGYLRLELGLRGLLG</sequence>
<evidence type="ECO:0000313" key="1">
    <source>
        <dbReference type="EMBL" id="MBB5804626.1"/>
    </source>
</evidence>
<dbReference type="Gene3D" id="3.40.50.620">
    <property type="entry name" value="HUPs"/>
    <property type="match status" value="1"/>
</dbReference>
<keyword evidence="1" id="KW-0436">Ligase</keyword>
<proteinExistence type="predicted"/>
<name>A0A7W9M266_9PSEU</name>
<dbReference type="InterPro" id="IPR014729">
    <property type="entry name" value="Rossmann-like_a/b/a_fold"/>
</dbReference>
<dbReference type="EMBL" id="JACHMO010000001">
    <property type="protein sequence ID" value="MBB5804626.1"/>
    <property type="molecule type" value="Genomic_DNA"/>
</dbReference>
<reference evidence="1 2" key="1">
    <citation type="submission" date="2020-08" db="EMBL/GenBank/DDBJ databases">
        <title>Sequencing the genomes of 1000 actinobacteria strains.</title>
        <authorList>
            <person name="Klenk H.-P."/>
        </authorList>
    </citation>
    <scope>NUCLEOTIDE SEQUENCE [LARGE SCALE GENOMIC DNA]</scope>
    <source>
        <strain evidence="1 2">DSM 45486</strain>
    </source>
</reference>
<dbReference type="Proteomes" id="UP000552097">
    <property type="component" value="Unassembled WGS sequence"/>
</dbReference>
<dbReference type="RefSeq" id="WP_184922596.1">
    <property type="nucleotide sequence ID" value="NZ_JACHMO010000001.1"/>
</dbReference>